<organism evidence="1 2">
    <name type="scientific">Mya arenaria</name>
    <name type="common">Soft-shell clam</name>
    <dbReference type="NCBI Taxonomy" id="6604"/>
    <lineage>
        <taxon>Eukaryota</taxon>
        <taxon>Metazoa</taxon>
        <taxon>Spiralia</taxon>
        <taxon>Lophotrochozoa</taxon>
        <taxon>Mollusca</taxon>
        <taxon>Bivalvia</taxon>
        <taxon>Autobranchia</taxon>
        <taxon>Heteroconchia</taxon>
        <taxon>Euheterodonta</taxon>
        <taxon>Imparidentia</taxon>
        <taxon>Neoheterodontei</taxon>
        <taxon>Myida</taxon>
        <taxon>Myoidea</taxon>
        <taxon>Myidae</taxon>
        <taxon>Mya</taxon>
    </lineage>
</organism>
<gene>
    <name evidence="1" type="ORF">MAR_024923</name>
</gene>
<dbReference type="Gene3D" id="3.40.50.300">
    <property type="entry name" value="P-loop containing nucleotide triphosphate hydrolases"/>
    <property type="match status" value="1"/>
</dbReference>
<evidence type="ECO:0000313" key="1">
    <source>
        <dbReference type="EMBL" id="WAR00551.1"/>
    </source>
</evidence>
<evidence type="ECO:0008006" key="3">
    <source>
        <dbReference type="Google" id="ProtNLM"/>
    </source>
</evidence>
<dbReference type="EMBL" id="CP111014">
    <property type="protein sequence ID" value="WAR00551.1"/>
    <property type="molecule type" value="Genomic_DNA"/>
</dbReference>
<reference evidence="1" key="1">
    <citation type="submission" date="2022-11" db="EMBL/GenBank/DDBJ databases">
        <title>Centuries of genome instability and evolution in soft-shell clam transmissible cancer (bioRxiv).</title>
        <authorList>
            <person name="Hart S.F.M."/>
            <person name="Yonemitsu M.A."/>
            <person name="Giersch R.M."/>
            <person name="Beal B.F."/>
            <person name="Arriagada G."/>
            <person name="Davis B.W."/>
            <person name="Ostrander E.A."/>
            <person name="Goff S.P."/>
            <person name="Metzger M.J."/>
        </authorList>
    </citation>
    <scope>NUCLEOTIDE SEQUENCE</scope>
    <source>
        <strain evidence="1">MELC-2E11</strain>
        <tissue evidence="1">Siphon/mantle</tissue>
    </source>
</reference>
<dbReference type="Proteomes" id="UP001164746">
    <property type="component" value="Chromosome 3"/>
</dbReference>
<evidence type="ECO:0000313" key="2">
    <source>
        <dbReference type="Proteomes" id="UP001164746"/>
    </source>
</evidence>
<keyword evidence="2" id="KW-1185">Reference proteome</keyword>
<dbReference type="PANTHER" id="PTHR47642:SF5">
    <property type="entry name" value="ATP-DEPENDENT DNA HELICASE"/>
    <property type="match status" value="1"/>
</dbReference>
<protein>
    <recommendedName>
        <fullName evidence="3">DNA helicase</fullName>
    </recommendedName>
</protein>
<accession>A0ABY7E059</accession>
<dbReference type="PANTHER" id="PTHR47642">
    <property type="entry name" value="ATP-DEPENDENT DNA HELICASE"/>
    <property type="match status" value="1"/>
</dbReference>
<proteinExistence type="predicted"/>
<dbReference type="InterPro" id="IPR027417">
    <property type="entry name" value="P-loop_NTPase"/>
</dbReference>
<dbReference type="InterPro" id="IPR051055">
    <property type="entry name" value="PIF1_helicase"/>
</dbReference>
<sequence>MFVLNIIQVVVGAPARKAAFGVGGYTLHSLFALPANQALAEYHKLDHSTLKVLRILIIDEVSMVGVNMFNFINRRLQDIFGTYSYLLATCSNFAQYKTTRFLKPLTVDMGQLPATPGKI</sequence>
<name>A0ABY7E059_MYAAR</name>